<evidence type="ECO:0000256" key="1">
    <source>
        <dbReference type="SAM" id="Phobius"/>
    </source>
</evidence>
<sequence length="374" mass="42453">MVYTMQEYTSNYRVFKELISIKRAQWTMIWLAITSVALFVGLACYGAAVINAQMSAVSRSVAAQIHNRDQLQRKIIDELRKKSEADFYHPLVVRSGNVMIHVNTFAHKATNDVSEYDYACPASAKYEAYLRDVYRLAHEPVISNVFLFAGGHGLGKTFASVQLGKALSLFADTVVVSAPMNTFGNINDAGALIEQIESSLNGDCFVVWSFDELDSYVMLNTDSLRDKTITQFAEYGGFVSNKKRVLAFTMNNPEMFLHNYWADRERIEANLTYYEHLDDFSKAVKFTGLDTATFLQEGQLSRLYSFVGNKMFLFNSFGMDAALTFVKRYLQHENVKYNNDAQAMLFGDGAADRQFSVRELKIVMDDLINKHNHQ</sequence>
<dbReference type="EMBL" id="EU309041">
    <property type="protein sequence ID" value="ABY65837.1"/>
    <property type="molecule type" value="Genomic_DNA"/>
</dbReference>
<dbReference type="RefSeq" id="YP_001651021.1">
    <property type="nucleotide sequence ID" value="NC_010276.1"/>
</dbReference>
<organism evidence="2 3">
    <name type="scientific">Orgyia leucostigma nucleopolyhedrovirus</name>
    <dbReference type="NCBI Taxonomy" id="490711"/>
    <lineage>
        <taxon>Viruses</taxon>
        <taxon>Viruses incertae sedis</taxon>
        <taxon>Naldaviricetes</taxon>
        <taxon>Lefavirales</taxon>
        <taxon>Baculoviridae</taxon>
        <taxon>Alphabaculovirus</taxon>
        <taxon>Alphabaculovirus orleucostigmae</taxon>
    </lineage>
</organism>
<feature type="transmembrane region" description="Helical" evidence="1">
    <location>
        <begin position="28"/>
        <end position="50"/>
    </location>
</feature>
<evidence type="ECO:0000313" key="3">
    <source>
        <dbReference type="Proteomes" id="UP000203316"/>
    </source>
</evidence>
<keyword evidence="3" id="KW-1185">Reference proteome</keyword>
<keyword evidence="1" id="KW-0472">Membrane</keyword>
<keyword evidence="1" id="KW-0812">Transmembrane</keyword>
<keyword evidence="1" id="KW-1133">Transmembrane helix</keyword>
<dbReference type="GeneID" id="5850416"/>
<proteinExistence type="predicted"/>
<dbReference type="OrthoDB" id="3998at10239"/>
<evidence type="ECO:0000313" key="2">
    <source>
        <dbReference type="EMBL" id="ABY65837.1"/>
    </source>
</evidence>
<dbReference type="SUPFAM" id="SSF52540">
    <property type="entry name" value="P-loop containing nucleoside triphosphate hydrolases"/>
    <property type="match status" value="1"/>
</dbReference>
<dbReference type="Proteomes" id="UP000203316">
    <property type="component" value="Segment"/>
</dbReference>
<reference evidence="2 3" key="1">
    <citation type="submission" date="2007-11" db="EMBL/GenBank/DDBJ databases">
        <title>Sequence and organization of Orgyia leucostigma nucleopolyhedrovirus genome.</title>
        <authorList>
            <person name="Eveleigh R.J.M."/>
            <person name="Lapointe R."/>
            <person name="Graham R.I."/>
            <person name="Lauzon H.A.M."/>
            <person name="Pavlik L."/>
            <person name="Arif B.M."/>
            <person name="Lucarotti C.J."/>
        </authorList>
    </citation>
    <scope>NUCLEOTIDE SEQUENCE [LARGE SCALE GENOMIC DNA]</scope>
    <source>
        <strain evidence="2">CFS-77</strain>
    </source>
</reference>
<protein>
    <submittedName>
        <fullName evidence="2">Uncharacterized protein</fullName>
    </submittedName>
</protein>
<accession>B0FDX9</accession>
<dbReference type="KEGG" id="vg:5850416"/>
<dbReference type="InterPro" id="IPR027417">
    <property type="entry name" value="P-loop_NTPase"/>
</dbReference>
<name>B0FDX9_9ABAC</name>